<dbReference type="InterPro" id="IPR000276">
    <property type="entry name" value="GPCR_Rhodpsn"/>
</dbReference>
<dbReference type="CDD" id="cd00112">
    <property type="entry name" value="LDLa"/>
    <property type="match status" value="3"/>
</dbReference>
<evidence type="ECO:0000259" key="10">
    <source>
        <dbReference type="PROSITE" id="PS50262"/>
    </source>
</evidence>
<dbReference type="PROSITE" id="PS50262">
    <property type="entry name" value="G_PROTEIN_RECEP_F1_2"/>
    <property type="match status" value="1"/>
</dbReference>
<dbReference type="Proteomes" id="UP000008144">
    <property type="component" value="Chromosome 7"/>
</dbReference>
<dbReference type="GO" id="GO:0007189">
    <property type="term" value="P:adenylate cyclase-activating G protein-coupled receptor signaling pathway"/>
    <property type="evidence" value="ECO:0000318"/>
    <property type="project" value="GO_Central"/>
</dbReference>
<dbReference type="SUPFAM" id="SSF57424">
    <property type="entry name" value="LDL receptor-like module"/>
    <property type="match status" value="4"/>
</dbReference>
<evidence type="ECO:0000256" key="8">
    <source>
        <dbReference type="PROSITE-ProRule" id="PRU00124"/>
    </source>
</evidence>
<dbReference type="Pfam" id="PF00057">
    <property type="entry name" value="Ldl_recept_a"/>
    <property type="match status" value="3"/>
</dbReference>
<dbReference type="GO" id="GO:0009755">
    <property type="term" value="P:hormone-mediated signaling pathway"/>
    <property type="evidence" value="ECO:0000318"/>
    <property type="project" value="GO_Central"/>
</dbReference>
<name>H2XYP7_CIOIN</name>
<dbReference type="EMBL" id="EAAA01002543">
    <property type="status" value="NOT_ANNOTATED_CDS"/>
    <property type="molecule type" value="Genomic_DNA"/>
</dbReference>
<dbReference type="Gene3D" id="4.10.400.10">
    <property type="entry name" value="Low-density Lipoprotein Receptor"/>
    <property type="match status" value="4"/>
</dbReference>
<comment type="caution">
    <text evidence="8">Lacks conserved residue(s) required for the propagation of feature annotation.</text>
</comment>
<dbReference type="HOGENOM" id="CLU_565694_0_0_1"/>
<reference evidence="12" key="1">
    <citation type="journal article" date="2002" name="Science">
        <title>The draft genome of Ciona intestinalis: insights into chordate and vertebrate origins.</title>
        <authorList>
            <person name="Dehal P."/>
            <person name="Satou Y."/>
            <person name="Campbell R.K."/>
            <person name="Chapman J."/>
            <person name="Degnan B."/>
            <person name="De Tomaso A."/>
            <person name="Davidson B."/>
            <person name="Di Gregorio A."/>
            <person name="Gelpke M."/>
            <person name="Goodstein D.M."/>
            <person name="Harafuji N."/>
            <person name="Hastings K.E."/>
            <person name="Ho I."/>
            <person name="Hotta K."/>
            <person name="Huang W."/>
            <person name="Kawashima T."/>
            <person name="Lemaire P."/>
            <person name="Martinez D."/>
            <person name="Meinertzhagen I.A."/>
            <person name="Necula S."/>
            <person name="Nonaka M."/>
            <person name="Putnam N."/>
            <person name="Rash S."/>
            <person name="Saiga H."/>
            <person name="Satake M."/>
            <person name="Terry A."/>
            <person name="Yamada L."/>
            <person name="Wang H.G."/>
            <person name="Awazu S."/>
            <person name="Azumi K."/>
            <person name="Boore J."/>
            <person name="Branno M."/>
            <person name="Chin-Bow S."/>
            <person name="DeSantis R."/>
            <person name="Doyle S."/>
            <person name="Francino P."/>
            <person name="Keys D.N."/>
            <person name="Haga S."/>
            <person name="Hayashi H."/>
            <person name="Hino K."/>
            <person name="Imai K.S."/>
            <person name="Inaba K."/>
            <person name="Kano S."/>
            <person name="Kobayashi K."/>
            <person name="Kobayashi M."/>
            <person name="Lee B.I."/>
            <person name="Makabe K.W."/>
            <person name="Manohar C."/>
            <person name="Matassi G."/>
            <person name="Medina M."/>
            <person name="Mochizuki Y."/>
            <person name="Mount S."/>
            <person name="Morishita T."/>
            <person name="Miura S."/>
            <person name="Nakayama A."/>
            <person name="Nishizaka S."/>
            <person name="Nomoto H."/>
            <person name="Ohta F."/>
            <person name="Oishi K."/>
            <person name="Rigoutsos I."/>
            <person name="Sano M."/>
            <person name="Sasaki A."/>
            <person name="Sasakura Y."/>
            <person name="Shoguchi E."/>
            <person name="Shin-i T."/>
            <person name="Spagnuolo A."/>
            <person name="Stainier D."/>
            <person name="Suzuki M.M."/>
            <person name="Tassy O."/>
            <person name="Takatori N."/>
            <person name="Tokuoka M."/>
            <person name="Yagi K."/>
            <person name="Yoshizaki F."/>
            <person name="Wada S."/>
            <person name="Zhang C."/>
            <person name="Hyatt P.D."/>
            <person name="Larimer F."/>
            <person name="Detter C."/>
            <person name="Doggett N."/>
            <person name="Glavina T."/>
            <person name="Hawkins T."/>
            <person name="Richardson P."/>
            <person name="Lucas S."/>
            <person name="Kohara Y."/>
            <person name="Levine M."/>
            <person name="Satoh N."/>
            <person name="Rokhsar D.S."/>
        </authorList>
    </citation>
    <scope>NUCLEOTIDE SEQUENCE [LARGE SCALE GENOMIC DNA]</scope>
</reference>
<evidence type="ECO:0000256" key="9">
    <source>
        <dbReference type="SAM" id="Phobius"/>
    </source>
</evidence>
<comment type="subcellular location">
    <subcellularLocation>
        <location evidence="1">Membrane</location>
    </subcellularLocation>
</comment>
<evidence type="ECO:0000256" key="4">
    <source>
        <dbReference type="ARBA" id="ARBA00022737"/>
    </source>
</evidence>
<proteinExistence type="predicted"/>
<dbReference type="FunFam" id="4.10.400.10:FF:000296">
    <property type="entry name" value="Uncharacterized protein"/>
    <property type="match status" value="1"/>
</dbReference>
<evidence type="ECO:0000313" key="11">
    <source>
        <dbReference type="Ensembl" id="ENSCINP00000034781.1"/>
    </source>
</evidence>
<evidence type="ECO:0000256" key="3">
    <source>
        <dbReference type="ARBA" id="ARBA00022692"/>
    </source>
</evidence>
<feature type="transmembrane region" description="Helical" evidence="9">
    <location>
        <begin position="367"/>
        <end position="389"/>
    </location>
</feature>
<feature type="transmembrane region" description="Helical" evidence="9">
    <location>
        <begin position="327"/>
        <end position="346"/>
    </location>
</feature>
<keyword evidence="7 8" id="KW-1015">Disulfide bond</keyword>
<reference evidence="11" key="3">
    <citation type="submission" date="2025-08" db="UniProtKB">
        <authorList>
            <consortium name="Ensembl"/>
        </authorList>
    </citation>
    <scope>IDENTIFICATION</scope>
</reference>
<keyword evidence="12" id="KW-1185">Reference proteome</keyword>
<evidence type="ECO:0000256" key="1">
    <source>
        <dbReference type="ARBA" id="ARBA00004370"/>
    </source>
</evidence>
<dbReference type="PRINTS" id="PR00261">
    <property type="entry name" value="LDLRECEPTOR"/>
</dbReference>
<feature type="transmembrane region" description="Helical" evidence="9">
    <location>
        <begin position="409"/>
        <end position="428"/>
    </location>
</feature>
<dbReference type="Ensembl" id="ENSCINT00000035811.1">
    <property type="protein sequence ID" value="ENSCINP00000034781.1"/>
    <property type="gene ID" value="ENSCING00000025018.1"/>
</dbReference>
<feature type="disulfide bond" evidence="8">
    <location>
        <begin position="219"/>
        <end position="234"/>
    </location>
</feature>
<dbReference type="InterPro" id="IPR017452">
    <property type="entry name" value="GPCR_Rhodpsn_7TM"/>
</dbReference>
<dbReference type="PANTHER" id="PTHR24372:SF77">
    <property type="entry name" value="G-PROTEIN COUPLED RECEPTORS FAMILY 1 PROFILE DOMAIN-CONTAINING PROTEIN"/>
    <property type="match status" value="1"/>
</dbReference>
<accession>H2XYP7</accession>
<keyword evidence="3 9" id="KW-0812">Transmembrane</keyword>
<sequence>CFPRYVGCGGHLECTKSEFACVVNDVIERCIPRSWVNNGLDDCGGGSDEALTSLRCHSDEWSCDNGRVCLRHNQLCDGVADCLDCSDETINENTFDCPLTDSLEYFSSRYSDVTIKATRCDGRAECFGMYDECNNDVSAGDVICEQPPKYCKHLAGKFLCSETSFQPLYPSTVCDGIMDCHNGIDEMYCDDIRFICDVDINSPAPPKGRKVSIKLTQACDGHVDCMDQSDERNCSNHFYCHDNGIPFFVDKLKILDGHADCGDGSDECPGPDVIDPISSRDEMIKLPWLRWLLWMVAIVSILGNTVVMSHRGLPQIAPLSKCNDVLVTNLAAADVITGIYLLIIGFKSSSFSGSYCQHKVSWQSSSTCRRLGVLIMTSCEASTGIMVIMTTYRLYAVIKPWKVGHIRPLVTALWMGMVWVLSFVIAVIPN</sequence>
<dbReference type="SMART" id="SM00192">
    <property type="entry name" value="LDLa"/>
    <property type="match status" value="5"/>
</dbReference>
<dbReference type="GO" id="GO:0005886">
    <property type="term" value="C:plasma membrane"/>
    <property type="evidence" value="ECO:0000318"/>
    <property type="project" value="GO_Central"/>
</dbReference>
<dbReference type="InterPro" id="IPR002172">
    <property type="entry name" value="LDrepeatLR_classA_rpt"/>
</dbReference>
<reference evidence="11" key="4">
    <citation type="submission" date="2025-09" db="UniProtKB">
        <authorList>
            <consortium name="Ensembl"/>
        </authorList>
    </citation>
    <scope>IDENTIFICATION</scope>
</reference>
<keyword evidence="4" id="KW-0677">Repeat</keyword>
<dbReference type="GO" id="GO:0008528">
    <property type="term" value="F:G protein-coupled peptide receptor activity"/>
    <property type="evidence" value="ECO:0000318"/>
    <property type="project" value="GO_Central"/>
</dbReference>
<dbReference type="InterPro" id="IPR036055">
    <property type="entry name" value="LDL_receptor-like_sf"/>
</dbReference>
<dbReference type="STRING" id="7719.ENSCINP00000034781"/>
<feature type="domain" description="G-protein coupled receptors family 1 profile" evidence="10">
    <location>
        <begin position="303"/>
        <end position="430"/>
    </location>
</feature>
<dbReference type="PANTHER" id="PTHR24372">
    <property type="entry name" value="GLYCOPROTEIN HORMONE RECEPTOR"/>
    <property type="match status" value="1"/>
</dbReference>
<dbReference type="Pfam" id="PF00001">
    <property type="entry name" value="7tm_1"/>
    <property type="match status" value="1"/>
</dbReference>
<keyword evidence="2" id="KW-0433">Leucine-rich repeat</keyword>
<dbReference type="InParanoid" id="H2XYP7"/>
<keyword evidence="5 9" id="KW-1133">Transmembrane helix</keyword>
<dbReference type="SUPFAM" id="SSF81321">
    <property type="entry name" value="Family A G protein-coupled receptor-like"/>
    <property type="match status" value="1"/>
</dbReference>
<evidence type="ECO:0000256" key="6">
    <source>
        <dbReference type="ARBA" id="ARBA00023136"/>
    </source>
</evidence>
<dbReference type="AlphaFoldDB" id="H2XYP7"/>
<evidence type="ECO:0000313" key="12">
    <source>
        <dbReference type="Proteomes" id="UP000008144"/>
    </source>
</evidence>
<evidence type="ECO:0000256" key="2">
    <source>
        <dbReference type="ARBA" id="ARBA00022614"/>
    </source>
</evidence>
<organism evidence="11 12">
    <name type="scientific">Ciona intestinalis</name>
    <name type="common">Transparent sea squirt</name>
    <name type="synonym">Ascidia intestinalis</name>
    <dbReference type="NCBI Taxonomy" id="7719"/>
    <lineage>
        <taxon>Eukaryota</taxon>
        <taxon>Metazoa</taxon>
        <taxon>Chordata</taxon>
        <taxon>Tunicata</taxon>
        <taxon>Ascidiacea</taxon>
        <taxon>Phlebobranchia</taxon>
        <taxon>Cionidae</taxon>
        <taxon>Ciona</taxon>
    </lineage>
</organism>
<evidence type="ECO:0000256" key="7">
    <source>
        <dbReference type="ARBA" id="ARBA00023157"/>
    </source>
</evidence>
<dbReference type="Gene3D" id="1.20.1070.10">
    <property type="entry name" value="Rhodopsin 7-helix transmembrane proteins"/>
    <property type="match status" value="1"/>
</dbReference>
<keyword evidence="6 9" id="KW-0472">Membrane</keyword>
<protein>
    <recommendedName>
        <fullName evidence="10">G-protein coupled receptors family 1 profile domain-containing protein</fullName>
    </recommendedName>
</protein>
<reference evidence="11" key="2">
    <citation type="journal article" date="2008" name="Genome Biol.">
        <title>Improved genome assembly and evidence-based global gene model set for the chordate Ciona intestinalis: new insight into intron and operon populations.</title>
        <authorList>
            <person name="Satou Y."/>
            <person name="Mineta K."/>
            <person name="Ogasawara M."/>
            <person name="Sasakura Y."/>
            <person name="Shoguchi E."/>
            <person name="Ueno K."/>
            <person name="Yamada L."/>
            <person name="Matsumoto J."/>
            <person name="Wasserscheid J."/>
            <person name="Dewar K."/>
            <person name="Wiley G.B."/>
            <person name="Macmil S.L."/>
            <person name="Roe B.A."/>
            <person name="Zeller R.W."/>
            <person name="Hastings K.E."/>
            <person name="Lemaire P."/>
            <person name="Lindquist E."/>
            <person name="Endo T."/>
            <person name="Hotta K."/>
            <person name="Inaba K."/>
        </authorList>
    </citation>
    <scope>NUCLEOTIDE SEQUENCE [LARGE SCALE GENOMIC DNA]</scope>
    <source>
        <strain evidence="11">wild type</strain>
    </source>
</reference>
<dbReference type="GeneTree" id="ENSGT00940000168013"/>
<dbReference type="PROSITE" id="PS50068">
    <property type="entry name" value="LDLRA_2"/>
    <property type="match status" value="4"/>
</dbReference>
<feature type="transmembrane region" description="Helical" evidence="9">
    <location>
        <begin position="288"/>
        <end position="307"/>
    </location>
</feature>
<evidence type="ECO:0000256" key="5">
    <source>
        <dbReference type="ARBA" id="ARBA00022989"/>
    </source>
</evidence>
<feature type="disulfide bond" evidence="8">
    <location>
        <begin position="174"/>
        <end position="189"/>
    </location>
</feature>